<feature type="transmembrane region" description="Helical" evidence="1">
    <location>
        <begin position="73"/>
        <end position="92"/>
    </location>
</feature>
<gene>
    <name evidence="2" type="ORF">CLV60_12924</name>
</gene>
<dbReference type="Proteomes" id="UP000241964">
    <property type="component" value="Unassembled WGS sequence"/>
</dbReference>
<reference evidence="2 3" key="1">
    <citation type="submission" date="2018-03" db="EMBL/GenBank/DDBJ databases">
        <title>Genomic Encyclopedia of Archaeal and Bacterial Type Strains, Phase II (KMG-II): from individual species to whole genera.</title>
        <authorList>
            <person name="Goeker M."/>
        </authorList>
    </citation>
    <scope>NUCLEOTIDE SEQUENCE [LARGE SCALE GENOMIC DNA]</scope>
    <source>
        <strain evidence="2 3">DSM 29057</strain>
    </source>
</reference>
<dbReference type="EMBL" id="PYAS01000029">
    <property type="protein sequence ID" value="PSL18795.1"/>
    <property type="molecule type" value="Genomic_DNA"/>
</dbReference>
<dbReference type="AlphaFoldDB" id="A0A2P8FAP6"/>
<proteinExistence type="predicted"/>
<organism evidence="2 3">
    <name type="scientific">Dyadobacter jiangsuensis</name>
    <dbReference type="NCBI Taxonomy" id="1591085"/>
    <lineage>
        <taxon>Bacteria</taxon>
        <taxon>Pseudomonadati</taxon>
        <taxon>Bacteroidota</taxon>
        <taxon>Cytophagia</taxon>
        <taxon>Cytophagales</taxon>
        <taxon>Spirosomataceae</taxon>
        <taxon>Dyadobacter</taxon>
    </lineage>
</organism>
<protein>
    <submittedName>
        <fullName evidence="2">Uncharacterized protein</fullName>
    </submittedName>
</protein>
<keyword evidence="1" id="KW-0472">Membrane</keyword>
<name>A0A2P8FAP6_9BACT</name>
<feature type="transmembrane region" description="Helical" evidence="1">
    <location>
        <begin position="41"/>
        <end position="61"/>
    </location>
</feature>
<sequence length="197" mass="22861">MGWLIWRMVRHTRDTIGSNSPMKVQRIYRTTMQSFFVRSEYLFVLMGLIMFGVTMHAVFFARFSTPYPEIGRVVVFLLSLASLAVPAMIVSVDLNHWPYSRGVVITSFPEVHQLKIELSDAVLVLKEGDISRIQVFHNNGKLQLGFAVFYLTSRDHFILPFKTEGMWVIQEYFKGLPVEYFDRLVPLIRIYPMESAT</sequence>
<evidence type="ECO:0000256" key="1">
    <source>
        <dbReference type="SAM" id="Phobius"/>
    </source>
</evidence>
<evidence type="ECO:0000313" key="3">
    <source>
        <dbReference type="Proteomes" id="UP000241964"/>
    </source>
</evidence>
<keyword evidence="3" id="KW-1185">Reference proteome</keyword>
<keyword evidence="1" id="KW-1133">Transmembrane helix</keyword>
<keyword evidence="1" id="KW-0812">Transmembrane</keyword>
<comment type="caution">
    <text evidence="2">The sequence shown here is derived from an EMBL/GenBank/DDBJ whole genome shotgun (WGS) entry which is preliminary data.</text>
</comment>
<evidence type="ECO:0000313" key="2">
    <source>
        <dbReference type="EMBL" id="PSL18795.1"/>
    </source>
</evidence>
<accession>A0A2P8FAP6</accession>